<dbReference type="FunFam" id="3.30.1470.10:FF:000001">
    <property type="entry name" value="Centrosomal protein of 164 kDa"/>
    <property type="match status" value="1"/>
</dbReference>
<evidence type="ECO:0000313" key="18">
    <source>
        <dbReference type="EMBL" id="NXU90170.1"/>
    </source>
</evidence>
<organism evidence="18 19">
    <name type="scientific">Xiphorhynchus elegans</name>
    <name type="common">elegant woodcreeper</name>
    <dbReference type="NCBI Taxonomy" id="269412"/>
    <lineage>
        <taxon>Eukaryota</taxon>
        <taxon>Metazoa</taxon>
        <taxon>Chordata</taxon>
        <taxon>Craniata</taxon>
        <taxon>Vertebrata</taxon>
        <taxon>Euteleostomi</taxon>
        <taxon>Archelosauria</taxon>
        <taxon>Archosauria</taxon>
        <taxon>Dinosauria</taxon>
        <taxon>Saurischia</taxon>
        <taxon>Theropoda</taxon>
        <taxon>Coelurosauria</taxon>
        <taxon>Aves</taxon>
        <taxon>Neognathae</taxon>
        <taxon>Neoaves</taxon>
        <taxon>Telluraves</taxon>
        <taxon>Australaves</taxon>
        <taxon>Passeriformes</taxon>
        <taxon>Dendrocolaptidae</taxon>
        <taxon>Xiphorhynchus</taxon>
    </lineage>
</organism>
<feature type="non-terminal residue" evidence="18">
    <location>
        <position position="1"/>
    </location>
</feature>
<comment type="subunit">
    <text evidence="15">Interacts (via N-terminus) with ATRIP. Interacts with ATM, ATR and MDC1. Interacts with XPA (via N-terminus) upon UV irradiation. Interacts with CEP83, CCDC92, TTBK2, DVL3, NPHP3 and weakly with NPHP4. Interacts with DZIP1.</text>
</comment>
<keyword evidence="12" id="KW-0539">Nucleus</keyword>
<evidence type="ECO:0000259" key="17">
    <source>
        <dbReference type="PROSITE" id="PS50020"/>
    </source>
</evidence>
<comment type="function">
    <text evidence="14">Plays a role in microtubule organization and/or maintenance for the formation of primary cilia (PC), a microtubule-based structure that protrudes from the surface of epithelial cells. Plays a critical role in G2/M checkpoint and nuclear divisions. A key player in the DNA damage-activated ATR/ATM signaling cascade since it is required for the proper phosphorylation of H2AX, RPA, CHEK2 and CHEK1. Plays a critical role in chromosome segregation, acting as a mediator required for the maintenance of genomic stability through modulation of MDC1, RPA and CHEK1.</text>
</comment>
<keyword evidence="6" id="KW-0227">DNA damage</keyword>
<dbReference type="CDD" id="cd00201">
    <property type="entry name" value="WW"/>
    <property type="match status" value="1"/>
</dbReference>
<keyword evidence="13" id="KW-0131">Cell cycle</keyword>
<dbReference type="Proteomes" id="UP000551443">
    <property type="component" value="Unassembled WGS sequence"/>
</dbReference>
<evidence type="ECO:0000256" key="16">
    <source>
        <dbReference type="ARBA" id="ARBA00067900"/>
    </source>
</evidence>
<dbReference type="InterPro" id="IPR036020">
    <property type="entry name" value="WW_dom_sf"/>
</dbReference>
<dbReference type="PANTHER" id="PTHR21715:SF0">
    <property type="entry name" value="RH04127P"/>
    <property type="match status" value="1"/>
</dbReference>
<proteinExistence type="predicted"/>
<dbReference type="SMART" id="SM00456">
    <property type="entry name" value="WW"/>
    <property type="match status" value="1"/>
</dbReference>
<dbReference type="PROSITE" id="PS01159">
    <property type="entry name" value="WW_DOMAIN_1"/>
    <property type="match status" value="1"/>
</dbReference>
<evidence type="ECO:0000256" key="1">
    <source>
        <dbReference type="ARBA" id="ARBA00004114"/>
    </source>
</evidence>
<keyword evidence="9" id="KW-0175">Coiled coil</keyword>
<keyword evidence="11" id="KW-0206">Cytoskeleton</keyword>
<evidence type="ECO:0000256" key="13">
    <source>
        <dbReference type="ARBA" id="ARBA00023306"/>
    </source>
</evidence>
<dbReference type="AlphaFoldDB" id="A0A7L3PL34"/>
<keyword evidence="7" id="KW-0498">Mitosis</keyword>
<evidence type="ECO:0000256" key="7">
    <source>
        <dbReference type="ARBA" id="ARBA00022776"/>
    </source>
</evidence>
<dbReference type="GO" id="GO:0030030">
    <property type="term" value="P:cell projection organization"/>
    <property type="evidence" value="ECO:0007669"/>
    <property type="project" value="UniProtKB-KW"/>
</dbReference>
<evidence type="ECO:0000256" key="3">
    <source>
        <dbReference type="ARBA" id="ARBA00022490"/>
    </source>
</evidence>
<dbReference type="PANTHER" id="PTHR21715">
    <property type="entry name" value="RH04127P"/>
    <property type="match status" value="1"/>
</dbReference>
<evidence type="ECO:0000256" key="10">
    <source>
        <dbReference type="ARBA" id="ARBA00023204"/>
    </source>
</evidence>
<dbReference type="GO" id="GO:0097539">
    <property type="term" value="C:ciliary transition fiber"/>
    <property type="evidence" value="ECO:0007669"/>
    <property type="project" value="UniProtKB-ARBA"/>
</dbReference>
<dbReference type="Gene3D" id="3.30.1470.10">
    <property type="entry name" value="Photosystem I PsaD, reaction center subunit II"/>
    <property type="match status" value="1"/>
</dbReference>
<reference evidence="18 19" key="1">
    <citation type="submission" date="2019-09" db="EMBL/GenBank/DDBJ databases">
        <title>Bird 10,000 Genomes (B10K) Project - Family phase.</title>
        <authorList>
            <person name="Zhang G."/>
        </authorList>
    </citation>
    <scope>NUCLEOTIDE SEQUENCE [LARGE SCALE GENOMIC DNA]</scope>
    <source>
        <strain evidence="18">OUT-0059</strain>
        <tissue evidence="18">Muscle</tissue>
    </source>
</reference>
<keyword evidence="3" id="KW-0963">Cytoplasm</keyword>
<gene>
    <name evidence="18" type="primary">Cep164</name>
    <name evidence="18" type="ORF">XIPELE_R08671</name>
</gene>
<sequence length="123" mass="14445">MAGAVRIGNQLILEENYNDSYVPDEQEIRNFAPIIGIDPEKESELLWLARECLVAPLPPDWKPCQDTTGDIYYFNFANGQSTWEHPCDEHYRQLVIREREKLLARGGLRKKEKKEKKQKKEKK</sequence>
<keyword evidence="10" id="KW-0234">DNA repair</keyword>
<keyword evidence="4" id="KW-0597">Phosphoprotein</keyword>
<name>A0A7L3PL34_9DEND</name>
<dbReference type="PROSITE" id="PS50020">
    <property type="entry name" value="WW_DOMAIN_2"/>
    <property type="match status" value="1"/>
</dbReference>
<evidence type="ECO:0000256" key="5">
    <source>
        <dbReference type="ARBA" id="ARBA00022618"/>
    </source>
</evidence>
<evidence type="ECO:0000256" key="12">
    <source>
        <dbReference type="ARBA" id="ARBA00023242"/>
    </source>
</evidence>
<accession>A0A7L3PL34</accession>
<evidence type="ECO:0000313" key="19">
    <source>
        <dbReference type="Proteomes" id="UP000551443"/>
    </source>
</evidence>
<evidence type="ECO:0000256" key="8">
    <source>
        <dbReference type="ARBA" id="ARBA00022794"/>
    </source>
</evidence>
<comment type="caution">
    <text evidence="18">The sequence shown here is derived from an EMBL/GenBank/DDBJ whole genome shotgun (WGS) entry which is preliminary data.</text>
</comment>
<evidence type="ECO:0000256" key="14">
    <source>
        <dbReference type="ARBA" id="ARBA00056906"/>
    </source>
</evidence>
<evidence type="ECO:0000256" key="4">
    <source>
        <dbReference type="ARBA" id="ARBA00022553"/>
    </source>
</evidence>
<feature type="non-terminal residue" evidence="18">
    <location>
        <position position="123"/>
    </location>
</feature>
<evidence type="ECO:0000256" key="9">
    <source>
        <dbReference type="ARBA" id="ARBA00023054"/>
    </source>
</evidence>
<dbReference type="InterPro" id="IPR053233">
    <property type="entry name" value="ABRA-related"/>
</dbReference>
<dbReference type="GO" id="GO:0005634">
    <property type="term" value="C:nucleus"/>
    <property type="evidence" value="ECO:0007669"/>
    <property type="project" value="UniProtKB-SubCell"/>
</dbReference>
<feature type="domain" description="WW" evidence="17">
    <location>
        <begin position="55"/>
        <end position="88"/>
    </location>
</feature>
<evidence type="ECO:0000256" key="6">
    <source>
        <dbReference type="ARBA" id="ARBA00022763"/>
    </source>
</evidence>
<dbReference type="Pfam" id="PF00397">
    <property type="entry name" value="WW"/>
    <property type="match status" value="1"/>
</dbReference>
<dbReference type="EMBL" id="VZUH01005560">
    <property type="protein sequence ID" value="NXU90170.1"/>
    <property type="molecule type" value="Genomic_DNA"/>
</dbReference>
<keyword evidence="8" id="KW-0970">Cilium biogenesis/degradation</keyword>
<keyword evidence="5" id="KW-0132">Cell division</keyword>
<evidence type="ECO:0000256" key="2">
    <source>
        <dbReference type="ARBA" id="ARBA00004123"/>
    </source>
</evidence>
<evidence type="ECO:0000256" key="15">
    <source>
        <dbReference type="ARBA" id="ARBA00061715"/>
    </source>
</evidence>
<dbReference type="SUPFAM" id="SSF51045">
    <property type="entry name" value="WW domain"/>
    <property type="match status" value="1"/>
</dbReference>
<comment type="subcellular location">
    <subcellularLocation>
        <location evidence="1">Cytoplasm</location>
        <location evidence="1">Cytoskeleton</location>
        <location evidence="1">Microtubule organizing center</location>
        <location evidence="1">Centrosome</location>
        <location evidence="1">Centriole</location>
    </subcellularLocation>
    <subcellularLocation>
        <location evidence="2">Nucleus</location>
    </subcellularLocation>
</comment>
<dbReference type="GO" id="GO:0005814">
    <property type="term" value="C:centriole"/>
    <property type="evidence" value="ECO:0007669"/>
    <property type="project" value="UniProtKB-SubCell"/>
</dbReference>
<evidence type="ECO:0000256" key="11">
    <source>
        <dbReference type="ARBA" id="ARBA00023212"/>
    </source>
</evidence>
<protein>
    <recommendedName>
        <fullName evidence="16">Centrosomal protein of 164 kDa</fullName>
    </recommendedName>
</protein>
<dbReference type="InterPro" id="IPR001202">
    <property type="entry name" value="WW_dom"/>
</dbReference>
<dbReference type="GO" id="GO:0051301">
    <property type="term" value="P:cell division"/>
    <property type="evidence" value="ECO:0007669"/>
    <property type="project" value="UniProtKB-KW"/>
</dbReference>
<dbReference type="GO" id="GO:0006281">
    <property type="term" value="P:DNA repair"/>
    <property type="evidence" value="ECO:0007669"/>
    <property type="project" value="UniProtKB-KW"/>
</dbReference>
<keyword evidence="19" id="KW-1185">Reference proteome</keyword>